<reference evidence="1 2" key="1">
    <citation type="submission" date="2023-07" db="EMBL/GenBank/DDBJ databases">
        <title>Genomic Encyclopedia of Type Strains, Phase IV (KMG-IV): sequencing the most valuable type-strain genomes for metagenomic binning, comparative biology and taxonomic classification.</title>
        <authorList>
            <person name="Goeker M."/>
        </authorList>
    </citation>
    <scope>NUCLEOTIDE SEQUENCE [LARGE SCALE GENOMIC DNA]</scope>
    <source>
        <strain evidence="1 2">DSM 18695</strain>
    </source>
</reference>
<sequence>MGEGLDILARQFELWSRAALDEGQITLFNTDIARASFVNASPVVVAATAFRQAFGQGERRAHLVAALETGLAGFRAVGARVTAVIVGGSFIDQAVAAPKDLDCVIFYEAEGETPADEIAASRAVMLQAGVDARPFPCDVSIVLTLKVALFFNNLYAADRAGGGPGKGCVLLVPDGWPQPATAAGEPSTKEPQ</sequence>
<dbReference type="Proteomes" id="UP001228905">
    <property type="component" value="Unassembled WGS sequence"/>
</dbReference>
<evidence type="ECO:0000313" key="1">
    <source>
        <dbReference type="EMBL" id="MDQ0462412.1"/>
    </source>
</evidence>
<dbReference type="EMBL" id="JAUSVS010000001">
    <property type="protein sequence ID" value="MDQ0462412.1"/>
    <property type="molecule type" value="Genomic_DNA"/>
</dbReference>
<gene>
    <name evidence="1" type="ORF">QO010_000160</name>
</gene>
<evidence type="ECO:0000313" key="2">
    <source>
        <dbReference type="Proteomes" id="UP001228905"/>
    </source>
</evidence>
<evidence type="ECO:0008006" key="3">
    <source>
        <dbReference type="Google" id="ProtNLM"/>
    </source>
</evidence>
<name>A0ABU0IK98_9CAUL</name>
<comment type="caution">
    <text evidence="1">The sequence shown here is derived from an EMBL/GenBank/DDBJ whole genome shotgun (WGS) entry which is preliminary data.</text>
</comment>
<keyword evidence="2" id="KW-1185">Reference proteome</keyword>
<dbReference type="InterPro" id="IPR053860">
    <property type="entry name" value="DUF6932"/>
</dbReference>
<dbReference type="RefSeq" id="WP_307344704.1">
    <property type="nucleotide sequence ID" value="NZ_JAUSVS010000001.1"/>
</dbReference>
<accession>A0ABU0IK98</accession>
<proteinExistence type="predicted"/>
<organism evidence="1 2">
    <name type="scientific">Caulobacter ginsengisoli</name>
    <dbReference type="NCBI Taxonomy" id="400775"/>
    <lineage>
        <taxon>Bacteria</taxon>
        <taxon>Pseudomonadati</taxon>
        <taxon>Pseudomonadota</taxon>
        <taxon>Alphaproteobacteria</taxon>
        <taxon>Caulobacterales</taxon>
        <taxon>Caulobacteraceae</taxon>
        <taxon>Caulobacter</taxon>
    </lineage>
</organism>
<protein>
    <recommendedName>
        <fullName evidence="3">Polymerase nucleotidyl transferase domain-containing protein</fullName>
    </recommendedName>
</protein>
<dbReference type="Pfam" id="PF22014">
    <property type="entry name" value="DUF6932"/>
    <property type="match status" value="1"/>
</dbReference>